<gene>
    <name evidence="2" type="ORF">FNH06_07385</name>
</gene>
<accession>A0A558AIE1</accession>
<organism evidence="2 3">
    <name type="scientific">Amycolatopsis acidiphila</name>
    <dbReference type="NCBI Taxonomy" id="715473"/>
    <lineage>
        <taxon>Bacteria</taxon>
        <taxon>Bacillati</taxon>
        <taxon>Actinomycetota</taxon>
        <taxon>Actinomycetes</taxon>
        <taxon>Pseudonocardiales</taxon>
        <taxon>Pseudonocardiaceae</taxon>
        <taxon>Amycolatopsis</taxon>
    </lineage>
</organism>
<protein>
    <submittedName>
        <fullName evidence="2">Transposase</fullName>
    </submittedName>
</protein>
<dbReference type="InterPro" id="IPR001584">
    <property type="entry name" value="Integrase_cat-core"/>
</dbReference>
<dbReference type="RefSeq" id="WP_144635659.1">
    <property type="nucleotide sequence ID" value="NZ_BNAX01000018.1"/>
</dbReference>
<dbReference type="OrthoDB" id="568335at2"/>
<dbReference type="GO" id="GO:0003676">
    <property type="term" value="F:nucleic acid binding"/>
    <property type="evidence" value="ECO:0007669"/>
    <property type="project" value="InterPro"/>
</dbReference>
<dbReference type="AlphaFoldDB" id="A0A558AIE1"/>
<feature type="domain" description="Integrase catalytic" evidence="1">
    <location>
        <begin position="11"/>
        <end position="71"/>
    </location>
</feature>
<evidence type="ECO:0000259" key="1">
    <source>
        <dbReference type="Pfam" id="PF13683"/>
    </source>
</evidence>
<evidence type="ECO:0000313" key="3">
    <source>
        <dbReference type="Proteomes" id="UP000318578"/>
    </source>
</evidence>
<keyword evidence="3" id="KW-1185">Reference proteome</keyword>
<dbReference type="SUPFAM" id="SSF53098">
    <property type="entry name" value="Ribonuclease H-like"/>
    <property type="match status" value="1"/>
</dbReference>
<dbReference type="EMBL" id="VJZA01000008">
    <property type="protein sequence ID" value="TVT24027.1"/>
    <property type="molecule type" value="Genomic_DNA"/>
</dbReference>
<dbReference type="InterPro" id="IPR036397">
    <property type="entry name" value="RNaseH_sf"/>
</dbReference>
<dbReference type="Proteomes" id="UP000318578">
    <property type="component" value="Unassembled WGS sequence"/>
</dbReference>
<proteinExistence type="predicted"/>
<dbReference type="GO" id="GO:0015074">
    <property type="term" value="P:DNA integration"/>
    <property type="evidence" value="ECO:0007669"/>
    <property type="project" value="InterPro"/>
</dbReference>
<name>A0A558AIE1_9PSEU</name>
<reference evidence="2 3" key="1">
    <citation type="submission" date="2019-07" db="EMBL/GenBank/DDBJ databases">
        <title>New species of Amycolatopsis and Streptomyces.</title>
        <authorList>
            <person name="Duangmal K."/>
            <person name="Teo W.F.A."/>
            <person name="Lipun K."/>
        </authorList>
    </citation>
    <scope>NUCLEOTIDE SEQUENCE [LARGE SCALE GENOMIC DNA]</scope>
    <source>
        <strain evidence="2 3">JCM 30562</strain>
    </source>
</reference>
<dbReference type="InterPro" id="IPR012337">
    <property type="entry name" value="RNaseH-like_sf"/>
</dbReference>
<comment type="caution">
    <text evidence="2">The sequence shown here is derived from an EMBL/GenBank/DDBJ whole genome shotgun (WGS) entry which is preliminary data.</text>
</comment>
<dbReference type="Pfam" id="PF13683">
    <property type="entry name" value="rve_3"/>
    <property type="match status" value="1"/>
</dbReference>
<dbReference type="Gene3D" id="3.30.420.10">
    <property type="entry name" value="Ribonuclease H-like superfamily/Ribonuclease H"/>
    <property type="match status" value="1"/>
</dbReference>
<evidence type="ECO:0000313" key="2">
    <source>
        <dbReference type="EMBL" id="TVT24027.1"/>
    </source>
</evidence>
<sequence>MPVLTHCSIPAPHRPAAQTNGVIERFFGTLKYEHLYRGVIADGDALAMEVLRFRHLYNTVRPHQTLNDWTPQQAYLTSRESQ</sequence>